<evidence type="ECO:0000313" key="2">
    <source>
        <dbReference type="Proteomes" id="UP000887540"/>
    </source>
</evidence>
<dbReference type="AlphaFoldDB" id="A0A914C0I0"/>
<keyword evidence="1" id="KW-0812">Transmembrane</keyword>
<keyword evidence="1" id="KW-0472">Membrane</keyword>
<sequence>MVVVYSNTTTASLFVGTYYAYVVEGAILLFFNLYLALVIFFTKRLRSQKEYVVIASNMIFDATFGLGYFIAGIYRLQIYYTEQCN</sequence>
<evidence type="ECO:0000256" key="1">
    <source>
        <dbReference type="SAM" id="Phobius"/>
    </source>
</evidence>
<name>A0A914C0I0_9BILA</name>
<protein>
    <submittedName>
        <fullName evidence="3">Uncharacterized protein</fullName>
    </submittedName>
</protein>
<organism evidence="2 3">
    <name type="scientific">Acrobeloides nanus</name>
    <dbReference type="NCBI Taxonomy" id="290746"/>
    <lineage>
        <taxon>Eukaryota</taxon>
        <taxon>Metazoa</taxon>
        <taxon>Ecdysozoa</taxon>
        <taxon>Nematoda</taxon>
        <taxon>Chromadorea</taxon>
        <taxon>Rhabditida</taxon>
        <taxon>Tylenchina</taxon>
        <taxon>Cephalobomorpha</taxon>
        <taxon>Cephaloboidea</taxon>
        <taxon>Cephalobidae</taxon>
        <taxon>Acrobeloides</taxon>
    </lineage>
</organism>
<evidence type="ECO:0000313" key="3">
    <source>
        <dbReference type="WBParaSite" id="ACRNAN_Path_1427.g5600.t1"/>
    </source>
</evidence>
<keyword evidence="2" id="KW-1185">Reference proteome</keyword>
<proteinExistence type="predicted"/>
<keyword evidence="1" id="KW-1133">Transmembrane helix</keyword>
<dbReference type="WBParaSite" id="ACRNAN_Path_1427.g5600.t1">
    <property type="protein sequence ID" value="ACRNAN_Path_1427.g5600.t1"/>
    <property type="gene ID" value="ACRNAN_Path_1427.g5600"/>
</dbReference>
<feature type="transmembrane region" description="Helical" evidence="1">
    <location>
        <begin position="52"/>
        <end position="74"/>
    </location>
</feature>
<dbReference type="Proteomes" id="UP000887540">
    <property type="component" value="Unplaced"/>
</dbReference>
<accession>A0A914C0I0</accession>
<feature type="transmembrane region" description="Helical" evidence="1">
    <location>
        <begin position="18"/>
        <end position="40"/>
    </location>
</feature>
<reference evidence="3" key="1">
    <citation type="submission" date="2022-11" db="UniProtKB">
        <authorList>
            <consortium name="WormBaseParasite"/>
        </authorList>
    </citation>
    <scope>IDENTIFICATION</scope>
</reference>